<dbReference type="AlphaFoldDB" id="A0A3B1BYK3"/>
<accession>A0A3B1BYK3</accession>
<protein>
    <submittedName>
        <fullName evidence="1">Fatty acid cis/trans isomerase</fullName>
    </submittedName>
</protein>
<dbReference type="PROSITE" id="PS51257">
    <property type="entry name" value="PROKAR_LIPOPROTEIN"/>
    <property type="match status" value="1"/>
</dbReference>
<gene>
    <name evidence="1" type="ORF">MNBD_GAMMA25-357</name>
</gene>
<dbReference type="InterPro" id="IPR010706">
    <property type="entry name" value="Fatty_acid_cis-trans_isomerase"/>
</dbReference>
<name>A0A3B1BYK3_9ZZZZ</name>
<reference evidence="1" key="1">
    <citation type="submission" date="2018-06" db="EMBL/GenBank/DDBJ databases">
        <authorList>
            <person name="Zhirakovskaya E."/>
        </authorList>
    </citation>
    <scope>NUCLEOTIDE SEQUENCE</scope>
</reference>
<sequence>MGLIEKVGFAGKMGRLSGFLIVLFLSACSSPSGSPGGERVLLDYNLLVNLPAEPISYEHEVKPIIDRRCTVCHGCYDAPCQLKLSSYEGLLRGANKIQIYGDSRMLGSEPTRLFIDAKTTQQWREKKFYPVINETQSNDPEQNLKNSTLYQMLRLKQLYPQARVGRVPDFSLELGRKQSCPTREEFDDYARKTPHWGMPYAMPNLRESEYRTLVQWIAQGSPQDEVAKASPEAQRQVKKWETFLNQDSLKEKLVSRYLYEHLSTAHIYFENTPVREFYRLVRSRSATGQVVDEIASLRPFEAPFADSDSTDFYYRFVRYTSSIVAKDHVVYPLSNARMQRYAELFLKPDYAVTELPSYQSDIASNPLKAFAVIPPNSRYRFLLDDARFFIEGFIKGPVCRGQVALNVIEDRFWVMFLNPQRQTFSDRPGFLNEVSDYLQLPTDRGDTFNMVSIWTDYWQRYKHYVDEKEKYFSEMPTVTLEDSMNYIWDGDGANPNAALTIFRHFDSASVMHGLIGDYPETAWVIDYPMFERIHYLLVAGFNVFGNIGHQMNTRLYMNFLRMEGEDNFLAFIPTSHRAAIRDTWYEGLRSKQETFFSIRKDWLSIDRVTGYQSDDPQRELYLHLQQRLAAVAPLEDYINRCHDCVDSVGSDTEKRTDKVMRKIARIKGEVIRIFPDVAYVRVKNDAGQYYAYTLFRDKAYKNLSYFLDDGEDTWTLSRDVKNDHMTVIKGLGGSYPNFFFDLSLSEVEQFAGDYAAVKNIKDYELFVARFGVRRTQLNFWDIADWFQAQYAREQPMLSGLLDLNRYQDR</sequence>
<keyword evidence="1" id="KW-0413">Isomerase</keyword>
<proteinExistence type="predicted"/>
<dbReference type="Pfam" id="PF06934">
    <property type="entry name" value="CTI"/>
    <property type="match status" value="1"/>
</dbReference>
<dbReference type="GO" id="GO:0016853">
    <property type="term" value="F:isomerase activity"/>
    <property type="evidence" value="ECO:0007669"/>
    <property type="project" value="UniProtKB-KW"/>
</dbReference>
<evidence type="ECO:0000313" key="1">
    <source>
        <dbReference type="EMBL" id="VAX11475.1"/>
    </source>
</evidence>
<organism evidence="1">
    <name type="scientific">hydrothermal vent metagenome</name>
    <dbReference type="NCBI Taxonomy" id="652676"/>
    <lineage>
        <taxon>unclassified sequences</taxon>
        <taxon>metagenomes</taxon>
        <taxon>ecological metagenomes</taxon>
    </lineage>
</organism>
<dbReference type="EMBL" id="UOFY01000068">
    <property type="protein sequence ID" value="VAX11475.1"/>
    <property type="molecule type" value="Genomic_DNA"/>
</dbReference>